<evidence type="ECO:0008006" key="4">
    <source>
        <dbReference type="Google" id="ProtNLM"/>
    </source>
</evidence>
<protein>
    <recommendedName>
        <fullName evidence="4">Phytanoyl-CoA dioxygenase</fullName>
    </recommendedName>
</protein>
<proteinExistence type="predicted"/>
<name>A0A916JLR8_9FLAO</name>
<dbReference type="PANTHER" id="PTHR20883:SF48">
    <property type="entry name" value="ECTOINE DIOXYGENASE"/>
    <property type="match status" value="1"/>
</dbReference>
<evidence type="ECO:0000313" key="2">
    <source>
        <dbReference type="EMBL" id="CAG5079789.1"/>
    </source>
</evidence>
<dbReference type="AlphaFoldDB" id="A0A916JLR8"/>
<gene>
    <name evidence="2" type="ORF">CRYO30217_01067</name>
</gene>
<accession>A0A916JLR8</accession>
<dbReference type="Proteomes" id="UP000683507">
    <property type="component" value="Chromosome"/>
</dbReference>
<dbReference type="RefSeq" id="WP_258541286.1">
    <property type="nucleotide sequence ID" value="NZ_OU015584.1"/>
</dbReference>
<dbReference type="EMBL" id="OU015584">
    <property type="protein sequence ID" value="CAG5079789.1"/>
    <property type="molecule type" value="Genomic_DNA"/>
</dbReference>
<dbReference type="PANTHER" id="PTHR20883">
    <property type="entry name" value="PHYTANOYL-COA DIOXYGENASE DOMAIN CONTAINING 1"/>
    <property type="match status" value="1"/>
</dbReference>
<comment type="cofactor">
    <cofactor evidence="1">
        <name>Fe(2+)</name>
        <dbReference type="ChEBI" id="CHEBI:29033"/>
    </cofactor>
</comment>
<dbReference type="Pfam" id="PF05721">
    <property type="entry name" value="PhyH"/>
    <property type="match status" value="1"/>
</dbReference>
<dbReference type="SUPFAM" id="SSF51197">
    <property type="entry name" value="Clavaminate synthase-like"/>
    <property type="match status" value="1"/>
</dbReference>
<evidence type="ECO:0000313" key="3">
    <source>
        <dbReference type="Proteomes" id="UP000683507"/>
    </source>
</evidence>
<keyword evidence="3" id="KW-1185">Reference proteome</keyword>
<reference evidence="2" key="1">
    <citation type="submission" date="2021-04" db="EMBL/GenBank/DDBJ databases">
        <authorList>
            <person name="Rodrigo-Torres L."/>
            <person name="Arahal R. D."/>
            <person name="Lucena T."/>
        </authorList>
    </citation>
    <scope>NUCLEOTIDE SEQUENCE</scope>
    <source>
        <strain evidence="2">AS29M-1</strain>
    </source>
</reference>
<dbReference type="Gene3D" id="2.60.120.620">
    <property type="entry name" value="q2cbj1_9rhob like domain"/>
    <property type="match status" value="1"/>
</dbReference>
<evidence type="ECO:0000256" key="1">
    <source>
        <dbReference type="ARBA" id="ARBA00001954"/>
    </source>
</evidence>
<dbReference type="InterPro" id="IPR008775">
    <property type="entry name" value="Phytyl_CoA_dOase-like"/>
</dbReference>
<sequence>MKLFEKSKLAYMTYNFFKKKELEHNLPIYKKYGLKKKYYSPISSEDFKGIKGEPLPFDVQDSRMELPKIKGFNELPQNWQESLLSWSENGYAVLEGFFDSETVDQIRTTVDHLKDDPKTIWQHGKRIMFSIHQSEFLFNIGADPNLIKILEMLMGKKVELFQSLNFFEGSQQRAHSDSIHMTTFPYGNLIATWLALEDLTEDCGPLFYYPGSHKLPYVMNGDFDNIGSRFKLGDKTYGDYEDKIESIIQENDLQKKHFIAKKGDLLIWHANLLHGGEAIERKGSTRNSMVFHYYAENAICYHEITQRPTLKKRK</sequence>
<dbReference type="KEGG" id="ptan:CRYO30217_01067"/>
<dbReference type="GO" id="GO:0016706">
    <property type="term" value="F:2-oxoglutarate-dependent dioxygenase activity"/>
    <property type="evidence" value="ECO:0007669"/>
    <property type="project" value="UniProtKB-ARBA"/>
</dbReference>
<dbReference type="GO" id="GO:0005506">
    <property type="term" value="F:iron ion binding"/>
    <property type="evidence" value="ECO:0007669"/>
    <property type="project" value="UniProtKB-ARBA"/>
</dbReference>
<organism evidence="2 3">
    <name type="scientific">Parvicella tangerina</name>
    <dbReference type="NCBI Taxonomy" id="2829795"/>
    <lineage>
        <taxon>Bacteria</taxon>
        <taxon>Pseudomonadati</taxon>
        <taxon>Bacteroidota</taxon>
        <taxon>Flavobacteriia</taxon>
        <taxon>Flavobacteriales</taxon>
        <taxon>Parvicellaceae</taxon>
        <taxon>Parvicella</taxon>
    </lineage>
</organism>